<dbReference type="HOGENOM" id="CLU_056545_1_0_3"/>
<keyword evidence="2" id="KW-0472">Membrane</keyword>
<feature type="region of interest" description="Disordered" evidence="1">
    <location>
        <begin position="348"/>
        <end position="370"/>
    </location>
</feature>
<dbReference type="Pfam" id="PF04087">
    <property type="entry name" value="DUF389"/>
    <property type="match status" value="1"/>
</dbReference>
<keyword evidence="2" id="KW-1133">Transmembrane helix</keyword>
<dbReference type="RefSeq" id="WP_013325212.1">
    <property type="nucleotide sequence ID" value="NC_014501.1"/>
</dbReference>
<feature type="transmembrane region" description="Helical" evidence="2">
    <location>
        <begin position="154"/>
        <end position="175"/>
    </location>
</feature>
<evidence type="ECO:0000256" key="2">
    <source>
        <dbReference type="SAM" id="Phobius"/>
    </source>
</evidence>
<name>E0U718_GLOV7</name>
<dbReference type="PANTHER" id="PTHR20992">
    <property type="entry name" value="AT15442P-RELATED"/>
    <property type="match status" value="1"/>
</dbReference>
<protein>
    <recommendedName>
        <fullName evidence="5">Hydrophobic domain protein</fullName>
    </recommendedName>
</protein>
<keyword evidence="2" id="KW-0812">Transmembrane</keyword>
<evidence type="ECO:0000313" key="3">
    <source>
        <dbReference type="EMBL" id="ADN17174.1"/>
    </source>
</evidence>
<evidence type="ECO:0008006" key="5">
    <source>
        <dbReference type="Google" id="ProtNLM"/>
    </source>
</evidence>
<evidence type="ECO:0000313" key="4">
    <source>
        <dbReference type="Proteomes" id="UP000008206"/>
    </source>
</evidence>
<dbReference type="Proteomes" id="UP000008206">
    <property type="component" value="Chromosome"/>
</dbReference>
<accession>E0U718</accession>
<evidence type="ECO:0000256" key="1">
    <source>
        <dbReference type="SAM" id="MobiDB-lite"/>
    </source>
</evidence>
<dbReference type="PANTHER" id="PTHR20992:SF9">
    <property type="entry name" value="AT15442P-RELATED"/>
    <property type="match status" value="1"/>
</dbReference>
<dbReference type="InterPro" id="IPR005240">
    <property type="entry name" value="DUF389"/>
</dbReference>
<feature type="transmembrane region" description="Helical" evidence="2">
    <location>
        <begin position="187"/>
        <end position="208"/>
    </location>
</feature>
<gene>
    <name evidence="3" type="ordered locus">Cyan7822_5293</name>
</gene>
<dbReference type="NCBIfam" id="TIGR00341">
    <property type="entry name" value="TIGR00341 family protein"/>
    <property type="match status" value="1"/>
</dbReference>
<keyword evidence="4" id="KW-1185">Reference proteome</keyword>
<proteinExistence type="predicted"/>
<feature type="transmembrane region" description="Helical" evidence="2">
    <location>
        <begin position="220"/>
        <end position="243"/>
    </location>
</feature>
<dbReference type="eggNOG" id="COG1808">
    <property type="taxonomic scope" value="Bacteria"/>
</dbReference>
<dbReference type="AlphaFoldDB" id="E0U718"/>
<dbReference type="STRING" id="497965.Cyan7822_5293"/>
<organism evidence="3 4">
    <name type="scientific">Gloeothece verrucosa (strain PCC 7822)</name>
    <name type="common">Cyanothece sp. (strain PCC 7822)</name>
    <dbReference type="NCBI Taxonomy" id="497965"/>
    <lineage>
        <taxon>Bacteria</taxon>
        <taxon>Bacillati</taxon>
        <taxon>Cyanobacteriota</taxon>
        <taxon>Cyanophyceae</taxon>
        <taxon>Oscillatoriophycideae</taxon>
        <taxon>Chroococcales</taxon>
        <taxon>Aphanothecaceae</taxon>
        <taxon>Gloeothece</taxon>
        <taxon>Gloeothece verrucosa</taxon>
    </lineage>
</organism>
<feature type="transmembrane region" description="Helical" evidence="2">
    <location>
        <begin position="34"/>
        <end position="63"/>
    </location>
</feature>
<dbReference type="KEGG" id="cyj:Cyan7822_5293"/>
<dbReference type="EMBL" id="CP002198">
    <property type="protein sequence ID" value="ADN17174.1"/>
    <property type="molecule type" value="Genomic_DNA"/>
</dbReference>
<reference evidence="4" key="1">
    <citation type="journal article" date="2011" name="MBio">
        <title>Novel metabolic attributes of the genus Cyanothece, comprising a group of unicellular nitrogen-fixing Cyanobacteria.</title>
        <authorList>
            <person name="Bandyopadhyay A."/>
            <person name="Elvitigala T."/>
            <person name="Welsh E."/>
            <person name="Stockel J."/>
            <person name="Liberton M."/>
            <person name="Min H."/>
            <person name="Sherman L.A."/>
            <person name="Pakrasi H.B."/>
        </authorList>
    </citation>
    <scope>NUCLEOTIDE SEQUENCE [LARGE SCALE GENOMIC DNA]</scope>
    <source>
        <strain evidence="4">PCC 7822</strain>
    </source>
</reference>
<feature type="transmembrane region" description="Helical" evidence="2">
    <location>
        <begin position="84"/>
        <end position="106"/>
    </location>
</feature>
<dbReference type="OrthoDB" id="9790659at2"/>
<sequence>MSAEINSKPQKKATKTLEQLYQELFADAELNTNFLVLAVSACIIATLGLLMNSTGVIIGAMIVAPLMMPLRGLALGALEADIKLLARSLMTLGIATLVSILISGLVGKIFGVPALSFGSEILARTQPNLADLGVALAAGGVCGFAKIRPQISDAVAGTAIAVALMPPLCVVGISLSQADLGAAGGAFLLYLTNFLGITLACMLVYIWGGYSFNFRKTSVALLWLISLTVVLIFPLFFSFVNLIQQKRLEGILKELLRSETITFGQQAQLSKLNVQWSLPWSKKPSQLTLFVLRISDQPALTVNQIRKVEKFLAEKLHQSFKITVFVIPYQKISDDPTQSELSGVEQLNRIEPSEEKTLNNGAELVPHPRQ</sequence>